<sequence length="708" mass="78992">MAHFSGNDVKKIKSEGEIHESGWSNEHDSVPLKVRMKTLFATTLPLHLGASVSHSETIVNKKDDHCDSEGAFCFPSASFGAEKKDEWLSQDQGHDSQVPQVVTSEIPEFKISVDSGAIDLCSQNVTSNQCVGIAEDFYNQGTQINTSFHPNHIISTEVSANILGPEEVNANVCTLSQNRTLPNLTVKVRVEYSDDDIKSPLGCDINSSIQTDMQGVKVEDEIPHAFAADDLDHIVLKERQKMLLPRELVGLAKPVLEGGSRVLSNPVMEDLIQDCAGKGKTGLPRHCLQLASSWQETESTKSSCSMEIHENDMICSSGKISPGCKSCGILDAVPANSDSMTSSTSSTFLKVKAEASEMNDLHCPDMNSVDNLPFSNTLPVKSELQTDDESCGDELDHMSLRDRIKLLVPGEASDLSISRKYKCLRKIEHSFMDYCPIVTECSKPISINRPRKRKRSATDSVQTALDEDAPGLLQVLIDKGVLVDEIRLYGGVESDDALDDSLNENNFSELEAVMSKLFSQRQSVLKFAPIRCKKDSKVSYCLPCLLSLVEQTRYLRFRKWPVEWGWCRDLQAFIFVFERHNRIVLERPEYGYATYFFELVDSLPINWQIKRLVVAMKLTSCSRITLIENKALLVGEDLTEGEARVLTEYGWIPNSGLATMLNYCDRVVHDKQNEREVSEWRSKIGKLLMDGYNGGIIISTNTLKRVTE</sequence>
<name>A0AA38Z566_VITRO</name>
<protein>
    <submittedName>
        <fullName evidence="1">Uncharacterized protein</fullName>
    </submittedName>
</protein>
<gene>
    <name evidence="1" type="ORF">PVL29_018500</name>
</gene>
<dbReference type="Proteomes" id="UP001168098">
    <property type="component" value="Unassembled WGS sequence"/>
</dbReference>
<evidence type="ECO:0000313" key="1">
    <source>
        <dbReference type="EMBL" id="KAJ9682593.1"/>
    </source>
</evidence>
<proteinExistence type="predicted"/>
<evidence type="ECO:0000313" key="2">
    <source>
        <dbReference type="Proteomes" id="UP001168098"/>
    </source>
</evidence>
<dbReference type="AlphaFoldDB" id="A0AA38Z566"/>
<organism evidence="1 2">
    <name type="scientific">Vitis rotundifolia</name>
    <name type="common">Muscadine grape</name>
    <dbReference type="NCBI Taxonomy" id="103349"/>
    <lineage>
        <taxon>Eukaryota</taxon>
        <taxon>Viridiplantae</taxon>
        <taxon>Streptophyta</taxon>
        <taxon>Embryophyta</taxon>
        <taxon>Tracheophyta</taxon>
        <taxon>Spermatophyta</taxon>
        <taxon>Magnoliopsida</taxon>
        <taxon>eudicotyledons</taxon>
        <taxon>Gunneridae</taxon>
        <taxon>Pentapetalae</taxon>
        <taxon>rosids</taxon>
        <taxon>Vitales</taxon>
        <taxon>Vitaceae</taxon>
        <taxon>Viteae</taxon>
        <taxon>Vitis</taxon>
    </lineage>
</organism>
<keyword evidence="2" id="KW-1185">Reference proteome</keyword>
<reference evidence="1 2" key="1">
    <citation type="journal article" date="2023" name="BMC Biotechnol.">
        <title>Vitis rotundifolia cv Carlos genome sequencing.</title>
        <authorList>
            <person name="Huff M."/>
            <person name="Hulse-Kemp A."/>
            <person name="Scheffler B."/>
            <person name="Youngblood R."/>
            <person name="Simpson S."/>
            <person name="Babiker E."/>
            <person name="Staton M."/>
        </authorList>
    </citation>
    <scope>NUCLEOTIDE SEQUENCE [LARGE SCALE GENOMIC DNA]</scope>
    <source>
        <tissue evidence="1">Leaf</tissue>
    </source>
</reference>
<comment type="caution">
    <text evidence="1">The sequence shown here is derived from an EMBL/GenBank/DDBJ whole genome shotgun (WGS) entry which is preliminary data.</text>
</comment>
<dbReference type="PANTHER" id="PTHR47871:SF2">
    <property type="entry name" value="OS03G0221300 PROTEIN"/>
    <property type="match status" value="1"/>
</dbReference>
<accession>A0AA38Z566</accession>
<dbReference type="EMBL" id="JARBHA010000014">
    <property type="protein sequence ID" value="KAJ9682593.1"/>
    <property type="molecule type" value="Genomic_DNA"/>
</dbReference>
<dbReference type="PANTHER" id="PTHR47871">
    <property type="entry name" value="NAC DOMAIN-CONTAINING PROTEIN 8"/>
    <property type="match status" value="1"/>
</dbReference>